<evidence type="ECO:0000313" key="2">
    <source>
        <dbReference type="EMBL" id="MBL0765378.1"/>
    </source>
</evidence>
<dbReference type="Gene3D" id="3.90.550.10">
    <property type="entry name" value="Spore Coat Polysaccharide Biosynthesis Protein SpsA, Chain A"/>
    <property type="match status" value="1"/>
</dbReference>
<reference evidence="2" key="1">
    <citation type="submission" date="2021-01" db="EMBL/GenBank/DDBJ databases">
        <title>Marivirga sp. nov., isolated from intertidal surface sediments.</title>
        <authorList>
            <person name="Zhang M."/>
        </authorList>
    </citation>
    <scope>NUCLEOTIDE SEQUENCE</scope>
    <source>
        <strain evidence="2">SM1354</strain>
    </source>
</reference>
<dbReference type="InterPro" id="IPR001173">
    <property type="entry name" value="Glyco_trans_2-like"/>
</dbReference>
<dbReference type="AlphaFoldDB" id="A0A937DH10"/>
<dbReference type="GO" id="GO:0008417">
    <property type="term" value="F:fucosyltransferase activity"/>
    <property type="evidence" value="ECO:0007669"/>
    <property type="project" value="TreeGrafter"/>
</dbReference>
<protein>
    <submittedName>
        <fullName evidence="2">Glycosyltransferase</fullName>
    </submittedName>
</protein>
<dbReference type="PANTHER" id="PTHR22916">
    <property type="entry name" value="GLYCOSYLTRANSFERASE"/>
    <property type="match status" value="1"/>
</dbReference>
<gene>
    <name evidence="2" type="ORF">JKP34_08965</name>
</gene>
<sequence length="334" mass="38769">MSDLISIVMPVKNAGAYLEEGLDSILNQSETNWELIAVNDHSIDKSEHILQTYANSDQRISYFNNAGDGIIPALQTAYSHASGNMIHRMDADDVMPPHKLKLLKTKLQEVGTGHVVTGKVEYFAESEVSNGYRKYEHWLNQLCEADSHWLSIYKECVIASPAWLIFRDDFEKCGGFDSTIYPEDYDLVFRFYKAGYKVESVDEVVHLWRDHSSRTSRNHPNYQQNAFFSIKLHYFFELDRDFSRPLVVWGAGPKGKIMAKLLKKRNEKFVWACNNPNKKGHDIYDKTMQSIGEIMKLPEPQILITVAQRNAQKEIRKYLTTHGLEEYKDYYFFR</sequence>
<dbReference type="Pfam" id="PF00535">
    <property type="entry name" value="Glycos_transf_2"/>
    <property type="match status" value="1"/>
</dbReference>
<keyword evidence="3" id="KW-1185">Reference proteome</keyword>
<proteinExistence type="predicted"/>
<dbReference type="EMBL" id="JAERQG010000002">
    <property type="protein sequence ID" value="MBL0765378.1"/>
    <property type="molecule type" value="Genomic_DNA"/>
</dbReference>
<comment type="caution">
    <text evidence="2">The sequence shown here is derived from an EMBL/GenBank/DDBJ whole genome shotgun (WGS) entry which is preliminary data.</text>
</comment>
<evidence type="ECO:0000313" key="3">
    <source>
        <dbReference type="Proteomes" id="UP000642920"/>
    </source>
</evidence>
<evidence type="ECO:0000259" key="1">
    <source>
        <dbReference type="Pfam" id="PF00535"/>
    </source>
</evidence>
<name>A0A937DH10_9BACT</name>
<dbReference type="Proteomes" id="UP000642920">
    <property type="component" value="Unassembled WGS sequence"/>
</dbReference>
<dbReference type="RefSeq" id="WP_201919929.1">
    <property type="nucleotide sequence ID" value="NZ_JAERQG010000002.1"/>
</dbReference>
<accession>A0A937DH10</accession>
<dbReference type="SUPFAM" id="SSF53448">
    <property type="entry name" value="Nucleotide-diphospho-sugar transferases"/>
    <property type="match status" value="1"/>
</dbReference>
<feature type="domain" description="Glycosyltransferase 2-like" evidence="1">
    <location>
        <begin position="6"/>
        <end position="172"/>
    </location>
</feature>
<dbReference type="InterPro" id="IPR029044">
    <property type="entry name" value="Nucleotide-diphossugar_trans"/>
</dbReference>
<dbReference type="PANTHER" id="PTHR22916:SF69">
    <property type="entry name" value="BIFUNCTIONAL GLYCOSYLTRANSFERASE PGTA"/>
    <property type="match status" value="1"/>
</dbReference>
<organism evidence="2 3">
    <name type="scientific">Marivirga atlantica</name>
    <dbReference type="NCBI Taxonomy" id="1548457"/>
    <lineage>
        <taxon>Bacteria</taxon>
        <taxon>Pseudomonadati</taxon>
        <taxon>Bacteroidota</taxon>
        <taxon>Cytophagia</taxon>
        <taxon>Cytophagales</taxon>
        <taxon>Marivirgaceae</taxon>
        <taxon>Marivirga</taxon>
    </lineage>
</organism>